<evidence type="ECO:0000259" key="7">
    <source>
        <dbReference type="Pfam" id="PF01490"/>
    </source>
</evidence>
<comment type="subcellular location">
    <subcellularLocation>
        <location evidence="1">Membrane</location>
        <topology evidence="1">Multi-pass membrane protein</topology>
    </subcellularLocation>
</comment>
<feature type="domain" description="Amino acid transporter transmembrane" evidence="7">
    <location>
        <begin position="57"/>
        <end position="461"/>
    </location>
</feature>
<keyword evidence="4 6" id="KW-1133">Transmembrane helix</keyword>
<dbReference type="OMA" id="HFFVRML"/>
<dbReference type="OrthoDB" id="40134at2759"/>
<feature type="transmembrane region" description="Helical" evidence="6">
    <location>
        <begin position="362"/>
        <end position="385"/>
    </location>
</feature>
<keyword evidence="9" id="KW-1185">Reference proteome</keyword>
<feature type="transmembrane region" description="Helical" evidence="6">
    <location>
        <begin position="135"/>
        <end position="158"/>
    </location>
</feature>
<dbReference type="PANTHER" id="PTHR22950:SF461">
    <property type="entry name" value="AMINO ACID TRANSPORTER TRANSMEMBRANE DOMAIN-CONTAINING PROTEIN"/>
    <property type="match status" value="1"/>
</dbReference>
<dbReference type="EMBL" id="CR382139">
    <property type="protein sequence ID" value="CAG90321.2"/>
    <property type="molecule type" value="Genomic_DNA"/>
</dbReference>
<feature type="transmembrane region" description="Helical" evidence="6">
    <location>
        <begin position="391"/>
        <end position="413"/>
    </location>
</feature>
<proteinExistence type="inferred from homology"/>
<keyword evidence="5 6" id="KW-0472">Membrane</keyword>
<dbReference type="eggNOG" id="ENOG502QRQD">
    <property type="taxonomic scope" value="Eukaryota"/>
</dbReference>
<evidence type="ECO:0000256" key="5">
    <source>
        <dbReference type="ARBA" id="ARBA00023136"/>
    </source>
</evidence>
<evidence type="ECO:0000256" key="6">
    <source>
        <dbReference type="SAM" id="Phobius"/>
    </source>
</evidence>
<dbReference type="RefSeq" id="XP_461860.2">
    <property type="nucleotide sequence ID" value="XM_461860.1"/>
</dbReference>
<reference evidence="8 9" key="1">
    <citation type="journal article" date="2004" name="Nature">
        <title>Genome evolution in yeasts.</title>
        <authorList>
            <consortium name="Genolevures"/>
            <person name="Dujon B."/>
            <person name="Sherman D."/>
            <person name="Fischer G."/>
            <person name="Durrens P."/>
            <person name="Casaregola S."/>
            <person name="Lafontaine I."/>
            <person name="de Montigny J."/>
            <person name="Marck C."/>
            <person name="Neuveglise C."/>
            <person name="Talla E."/>
            <person name="Goffard N."/>
            <person name="Frangeul L."/>
            <person name="Aigle M."/>
            <person name="Anthouard V."/>
            <person name="Babour A."/>
            <person name="Barbe V."/>
            <person name="Barnay S."/>
            <person name="Blanchin S."/>
            <person name="Beckerich J.M."/>
            <person name="Beyne E."/>
            <person name="Bleykasten C."/>
            <person name="Boisrame A."/>
            <person name="Boyer J."/>
            <person name="Cattolico L."/>
            <person name="Confanioleri F."/>
            <person name="de Daruvar A."/>
            <person name="Despons L."/>
            <person name="Fabre E."/>
            <person name="Fairhead C."/>
            <person name="Ferry-Dumazet H."/>
            <person name="Groppi A."/>
            <person name="Hantraye F."/>
            <person name="Hennequin C."/>
            <person name="Jauniaux N."/>
            <person name="Joyet P."/>
            <person name="Kachouri R."/>
            <person name="Kerrest A."/>
            <person name="Koszul R."/>
            <person name="Lemaire M."/>
            <person name="Lesur I."/>
            <person name="Ma L."/>
            <person name="Muller H."/>
            <person name="Nicaud J.M."/>
            <person name="Nikolski M."/>
            <person name="Oztas S."/>
            <person name="Ozier-Kalogeropoulos O."/>
            <person name="Pellenz S."/>
            <person name="Potier S."/>
            <person name="Richard G.F."/>
            <person name="Straub M.L."/>
            <person name="Suleau A."/>
            <person name="Swennene D."/>
            <person name="Tekaia F."/>
            <person name="Wesolowski-Louvel M."/>
            <person name="Westhof E."/>
            <person name="Wirth B."/>
            <person name="Zeniou-Meyer M."/>
            <person name="Zivanovic I."/>
            <person name="Bolotin-Fukuhara M."/>
            <person name="Thierry A."/>
            <person name="Bouchier C."/>
            <person name="Caudron B."/>
            <person name="Scarpelli C."/>
            <person name="Gaillardin C."/>
            <person name="Weissenbach J."/>
            <person name="Wincker P."/>
            <person name="Souciet J.L."/>
        </authorList>
    </citation>
    <scope>NUCLEOTIDE SEQUENCE [LARGE SCALE GENOMIC DNA]</scope>
    <source>
        <strain evidence="9">ATCC 36239 / CBS 767 / BCRC 21394 / JCM 1990 / NBRC 0083 / IGC 2968</strain>
    </source>
</reference>
<keyword evidence="3 6" id="KW-0812">Transmembrane</keyword>
<dbReference type="PANTHER" id="PTHR22950">
    <property type="entry name" value="AMINO ACID TRANSPORTER"/>
    <property type="match status" value="1"/>
</dbReference>
<gene>
    <name evidence="8" type="ordered locus">DEHA2G07172g</name>
</gene>
<name>Q6BIW1_DEBHA</name>
<accession>Q6BIW1</accession>
<dbReference type="Pfam" id="PF01490">
    <property type="entry name" value="Aa_trans"/>
    <property type="match status" value="1"/>
</dbReference>
<comment type="similarity">
    <text evidence="2">Belongs to the amino acid/polyamine transporter 2 family.</text>
</comment>
<dbReference type="VEuPathDB" id="FungiDB:DEHA2G07172g"/>
<feature type="transmembrane region" description="Helical" evidence="6">
    <location>
        <begin position="321"/>
        <end position="341"/>
    </location>
</feature>
<organism evidence="8 9">
    <name type="scientific">Debaryomyces hansenii (strain ATCC 36239 / CBS 767 / BCRC 21394 / JCM 1990 / NBRC 0083 / IGC 2968)</name>
    <name type="common">Yeast</name>
    <name type="synonym">Torulaspora hansenii</name>
    <dbReference type="NCBI Taxonomy" id="284592"/>
    <lineage>
        <taxon>Eukaryota</taxon>
        <taxon>Fungi</taxon>
        <taxon>Dikarya</taxon>
        <taxon>Ascomycota</taxon>
        <taxon>Saccharomycotina</taxon>
        <taxon>Pichiomycetes</taxon>
        <taxon>Debaryomycetaceae</taxon>
        <taxon>Debaryomyces</taxon>
    </lineage>
</organism>
<feature type="transmembrane region" description="Helical" evidence="6">
    <location>
        <begin position="243"/>
        <end position="268"/>
    </location>
</feature>
<dbReference type="GO" id="GO:0015179">
    <property type="term" value="F:L-amino acid transmembrane transporter activity"/>
    <property type="evidence" value="ECO:0007669"/>
    <property type="project" value="TreeGrafter"/>
</dbReference>
<sequence length="493" mass="52586">MSIFVSEKSVISHENKENVTNDIFVDKDSAKSISYDLEDDHNVFADDKTGPDFRGVSCLGGAALIAKAQFGVGVLGLPQTFDVLGFIPGLISIIGLLLLSTWAGFVMGKFRLAHPNIHNVGDAACLMFGKRVGDIFGYAFCLLYTLLYSTALLTLSIAFNTFSGHSICTTGWIGVGAAMSLVAGLFTRTLKVISWCGYVAVVSILSGVWVITIACLVQDTPAMAPEGEPINKSIQVVATGTSYSAICAAVATQVLAICGTSSFFMIHAEMRDQAQYMKSVLLGQGFVAFNYIVVSCIVYAKVGQYIASPSLGTAGMYLQKVAYGIAFPGLFFGCFFQAHIAGKYALVRILKGTEHLQSNSKIHWITWLIVMILVIAIGFVVAAAIPFFDDLLGLIGSLLGTSFTLIMPGIMALHSLGTGLNEQTYGGLGWMKSTRAVWRKSKMNIFIVIVSFFAIGAGCYVCVSGAYGCIVNIIDGFADNSVSSAFSCEDNSG</sequence>
<evidence type="ECO:0000256" key="3">
    <source>
        <dbReference type="ARBA" id="ARBA00022692"/>
    </source>
</evidence>
<dbReference type="Proteomes" id="UP000000599">
    <property type="component" value="Chromosome G"/>
</dbReference>
<dbReference type="HOGENOM" id="CLU_027816_3_1_1"/>
<feature type="transmembrane region" description="Helical" evidence="6">
    <location>
        <begin position="445"/>
        <end position="467"/>
    </location>
</feature>
<evidence type="ECO:0000256" key="1">
    <source>
        <dbReference type="ARBA" id="ARBA00004141"/>
    </source>
</evidence>
<dbReference type="AlphaFoldDB" id="Q6BIW1"/>
<evidence type="ECO:0000313" key="8">
    <source>
        <dbReference type="EMBL" id="CAG90321.2"/>
    </source>
</evidence>
<protein>
    <submittedName>
        <fullName evidence="8">DEHA2G07172p</fullName>
    </submittedName>
</protein>
<evidence type="ECO:0000256" key="4">
    <source>
        <dbReference type="ARBA" id="ARBA00022989"/>
    </source>
</evidence>
<feature type="transmembrane region" description="Helical" evidence="6">
    <location>
        <begin position="164"/>
        <end position="186"/>
    </location>
</feature>
<evidence type="ECO:0000256" key="2">
    <source>
        <dbReference type="ARBA" id="ARBA00008066"/>
    </source>
</evidence>
<feature type="transmembrane region" description="Helical" evidence="6">
    <location>
        <begin position="280"/>
        <end position="301"/>
    </location>
</feature>
<dbReference type="InParanoid" id="Q6BIW1"/>
<dbReference type="GO" id="GO:0016020">
    <property type="term" value="C:membrane"/>
    <property type="evidence" value="ECO:0007669"/>
    <property type="project" value="UniProtKB-SubCell"/>
</dbReference>
<feature type="transmembrane region" description="Helical" evidence="6">
    <location>
        <begin position="83"/>
        <end position="105"/>
    </location>
</feature>
<dbReference type="GeneID" id="2904739"/>
<dbReference type="InterPro" id="IPR013057">
    <property type="entry name" value="AA_transpt_TM"/>
</dbReference>
<dbReference type="KEGG" id="dha:DEHA2G07172g"/>
<feature type="transmembrane region" description="Helical" evidence="6">
    <location>
        <begin position="198"/>
        <end position="223"/>
    </location>
</feature>
<dbReference type="STRING" id="284592.Q6BIW1"/>
<evidence type="ECO:0000313" key="9">
    <source>
        <dbReference type="Proteomes" id="UP000000599"/>
    </source>
</evidence>